<evidence type="ECO:0000313" key="2">
    <source>
        <dbReference type="Proteomes" id="UP000602076"/>
    </source>
</evidence>
<dbReference type="RefSeq" id="WP_191000067.1">
    <property type="nucleotide sequence ID" value="NZ_JACXSI010000070.1"/>
</dbReference>
<dbReference type="InterPro" id="IPR009267">
    <property type="entry name" value="NTP_transf_6"/>
</dbReference>
<sequence>MIKYENQLIEIIKTDDYIISLLKAVEKLNLNDAWISAGLIRNKVWDVLHNINTPINDIDVVYFDRSDTTWETEKELEKKLEIIVPNQPWSVKNQARMHLKNGFEPYNSSFDGVAHFTEIPTAIAVKMCNSELEIMAPYGLEDLFKKIVKPTPYYQNDRKLHSIYSERMRVKKWDTIWTGLFIEA</sequence>
<dbReference type="Proteomes" id="UP000602076">
    <property type="component" value="Unassembled WGS sequence"/>
</dbReference>
<organism evidence="1 2">
    <name type="scientific">Peribacillus faecalis</name>
    <dbReference type="NCBI Taxonomy" id="2772559"/>
    <lineage>
        <taxon>Bacteria</taxon>
        <taxon>Bacillati</taxon>
        <taxon>Bacillota</taxon>
        <taxon>Bacilli</taxon>
        <taxon>Bacillales</taxon>
        <taxon>Bacillaceae</taxon>
        <taxon>Peribacillus</taxon>
    </lineage>
</organism>
<evidence type="ECO:0000313" key="1">
    <source>
        <dbReference type="EMBL" id="MBD3110534.1"/>
    </source>
</evidence>
<dbReference type="Pfam" id="PF06042">
    <property type="entry name" value="NTP_transf_6"/>
    <property type="match status" value="1"/>
</dbReference>
<accession>A0A927D3Q1</accession>
<proteinExistence type="predicted"/>
<name>A0A927D3Q1_9BACI</name>
<dbReference type="PANTHER" id="PTHR39166">
    <property type="entry name" value="BLL1166 PROTEIN"/>
    <property type="match status" value="1"/>
</dbReference>
<reference evidence="1" key="1">
    <citation type="submission" date="2020-09" db="EMBL/GenBank/DDBJ databases">
        <title>Bacillus faecalis sp. nov., a moderately halophilic bacterium isolated from cow faeces.</title>
        <authorList>
            <person name="Jiang L."/>
            <person name="Lee J."/>
        </authorList>
    </citation>
    <scope>NUCLEOTIDE SEQUENCE</scope>
    <source>
        <strain evidence="1">AGMB 02131</strain>
    </source>
</reference>
<keyword evidence="2" id="KW-1185">Reference proteome</keyword>
<dbReference type="EMBL" id="JACXSI010000070">
    <property type="protein sequence ID" value="MBD3110534.1"/>
    <property type="molecule type" value="Genomic_DNA"/>
</dbReference>
<protein>
    <submittedName>
        <fullName evidence="1">Nucleotidyltransferase family protein</fullName>
    </submittedName>
</protein>
<gene>
    <name evidence="1" type="ORF">IEO70_19590</name>
</gene>
<dbReference type="PANTHER" id="PTHR39166:SF1">
    <property type="entry name" value="BLL1166 PROTEIN"/>
    <property type="match status" value="1"/>
</dbReference>
<comment type="caution">
    <text evidence="1">The sequence shown here is derived from an EMBL/GenBank/DDBJ whole genome shotgun (WGS) entry which is preliminary data.</text>
</comment>
<dbReference type="AlphaFoldDB" id="A0A927D3Q1"/>